<accession>A0ABS4FN61</accession>
<keyword evidence="2" id="KW-1185">Reference proteome</keyword>
<gene>
    <name evidence="1" type="ORF">J2Z32_000634</name>
</gene>
<evidence type="ECO:0000313" key="1">
    <source>
        <dbReference type="EMBL" id="MBP1904017.1"/>
    </source>
</evidence>
<dbReference type="Proteomes" id="UP001519272">
    <property type="component" value="Unassembled WGS sequence"/>
</dbReference>
<evidence type="ECO:0000313" key="2">
    <source>
        <dbReference type="Proteomes" id="UP001519272"/>
    </source>
</evidence>
<dbReference type="EMBL" id="JAGGKG010000002">
    <property type="protein sequence ID" value="MBP1904017.1"/>
    <property type="molecule type" value="Genomic_DNA"/>
</dbReference>
<protein>
    <recommendedName>
        <fullName evidence="3">Carrier domain-containing protein</fullName>
    </recommendedName>
</protein>
<dbReference type="RefSeq" id="WP_210087696.1">
    <property type="nucleotide sequence ID" value="NZ_JAGGKG010000002.1"/>
</dbReference>
<proteinExistence type="predicted"/>
<comment type="caution">
    <text evidence="1">The sequence shown here is derived from an EMBL/GenBank/DDBJ whole genome shotgun (WGS) entry which is preliminary data.</text>
</comment>
<reference evidence="1 2" key="1">
    <citation type="submission" date="2021-03" db="EMBL/GenBank/DDBJ databases">
        <title>Genomic Encyclopedia of Type Strains, Phase IV (KMG-IV): sequencing the most valuable type-strain genomes for metagenomic binning, comparative biology and taxonomic classification.</title>
        <authorList>
            <person name="Goeker M."/>
        </authorList>
    </citation>
    <scope>NUCLEOTIDE SEQUENCE [LARGE SCALE GENOMIC DNA]</scope>
    <source>
        <strain evidence="1 2">DSM 14349</strain>
    </source>
</reference>
<name>A0ABS4FN61_9BACL</name>
<organism evidence="1 2">
    <name type="scientific">Paenibacillus turicensis</name>
    <dbReference type="NCBI Taxonomy" id="160487"/>
    <lineage>
        <taxon>Bacteria</taxon>
        <taxon>Bacillati</taxon>
        <taxon>Bacillota</taxon>
        <taxon>Bacilli</taxon>
        <taxon>Bacillales</taxon>
        <taxon>Paenibacillaceae</taxon>
        <taxon>Paenibacillus</taxon>
    </lineage>
</organism>
<sequence>MILSLEEIERLIITTITDITGNTITDRQLNLFSEAVNIMPRDMVYVVQAIEDQLELGITSIFDHNDERIMTVHDLSVNIHQLIQTTLSEIYN</sequence>
<evidence type="ECO:0008006" key="3">
    <source>
        <dbReference type="Google" id="ProtNLM"/>
    </source>
</evidence>